<evidence type="ECO:0000256" key="1">
    <source>
        <dbReference type="ARBA" id="ARBA00004141"/>
    </source>
</evidence>
<dbReference type="AlphaFoldDB" id="A0A9N9L4R0"/>
<feature type="transmembrane region" description="Helical" evidence="6">
    <location>
        <begin position="150"/>
        <end position="175"/>
    </location>
</feature>
<feature type="transmembrane region" description="Helical" evidence="6">
    <location>
        <begin position="213"/>
        <end position="233"/>
    </location>
</feature>
<name>A0A9N9L4R0_9HELO</name>
<feature type="domain" description="Major facilitator superfamily (MFS) profile" evidence="7">
    <location>
        <begin position="52"/>
        <end position="541"/>
    </location>
</feature>
<organism evidence="8 9">
    <name type="scientific">Hymenoscyphus fraxineus</name>
    <dbReference type="NCBI Taxonomy" id="746836"/>
    <lineage>
        <taxon>Eukaryota</taxon>
        <taxon>Fungi</taxon>
        <taxon>Dikarya</taxon>
        <taxon>Ascomycota</taxon>
        <taxon>Pezizomycotina</taxon>
        <taxon>Leotiomycetes</taxon>
        <taxon>Helotiales</taxon>
        <taxon>Helotiaceae</taxon>
        <taxon>Hymenoscyphus</taxon>
    </lineage>
</organism>
<feature type="transmembrane region" description="Helical" evidence="6">
    <location>
        <begin position="124"/>
        <end position="144"/>
    </location>
</feature>
<dbReference type="PANTHER" id="PTHR23501">
    <property type="entry name" value="MAJOR FACILITATOR SUPERFAMILY"/>
    <property type="match status" value="1"/>
</dbReference>
<evidence type="ECO:0000256" key="2">
    <source>
        <dbReference type="ARBA" id="ARBA00022692"/>
    </source>
</evidence>
<dbReference type="GO" id="GO:0005886">
    <property type="term" value="C:plasma membrane"/>
    <property type="evidence" value="ECO:0007669"/>
    <property type="project" value="TreeGrafter"/>
</dbReference>
<dbReference type="InterPro" id="IPR036259">
    <property type="entry name" value="MFS_trans_sf"/>
</dbReference>
<evidence type="ECO:0000256" key="6">
    <source>
        <dbReference type="SAM" id="Phobius"/>
    </source>
</evidence>
<dbReference type="Pfam" id="PF07690">
    <property type="entry name" value="MFS_1"/>
    <property type="match status" value="1"/>
</dbReference>
<reference evidence="8" key="1">
    <citation type="submission" date="2021-07" db="EMBL/GenBank/DDBJ databases">
        <authorList>
            <person name="Durling M."/>
        </authorList>
    </citation>
    <scope>NUCLEOTIDE SEQUENCE</scope>
</reference>
<feature type="transmembrane region" description="Helical" evidence="6">
    <location>
        <begin position="518"/>
        <end position="536"/>
    </location>
</feature>
<feature type="transmembrane region" description="Helical" evidence="6">
    <location>
        <begin position="443"/>
        <end position="467"/>
    </location>
</feature>
<dbReference type="GO" id="GO:0022857">
    <property type="term" value="F:transmembrane transporter activity"/>
    <property type="evidence" value="ECO:0007669"/>
    <property type="project" value="InterPro"/>
</dbReference>
<feature type="region of interest" description="Disordered" evidence="5">
    <location>
        <begin position="1"/>
        <end position="23"/>
    </location>
</feature>
<dbReference type="InterPro" id="IPR020846">
    <property type="entry name" value="MFS_dom"/>
</dbReference>
<keyword evidence="3 6" id="KW-1133">Transmembrane helix</keyword>
<protein>
    <recommendedName>
        <fullName evidence="7">Major facilitator superfamily (MFS) profile domain-containing protein</fullName>
    </recommendedName>
</protein>
<evidence type="ECO:0000259" key="7">
    <source>
        <dbReference type="PROSITE" id="PS50850"/>
    </source>
</evidence>
<feature type="transmembrane region" description="Helical" evidence="6">
    <location>
        <begin position="50"/>
        <end position="70"/>
    </location>
</feature>
<feature type="transmembrane region" description="Helical" evidence="6">
    <location>
        <begin position="325"/>
        <end position="348"/>
    </location>
</feature>
<gene>
    <name evidence="8" type="ORF">HYFRA_00012815</name>
</gene>
<dbReference type="SUPFAM" id="SSF103473">
    <property type="entry name" value="MFS general substrate transporter"/>
    <property type="match status" value="1"/>
</dbReference>
<feature type="transmembrane region" description="Helical" evidence="6">
    <location>
        <begin position="285"/>
        <end position="304"/>
    </location>
</feature>
<feature type="compositionally biased region" description="Polar residues" evidence="5">
    <location>
        <begin position="1"/>
        <end position="15"/>
    </location>
</feature>
<dbReference type="EMBL" id="CAJVRL010000097">
    <property type="protein sequence ID" value="CAG8960295.1"/>
    <property type="molecule type" value="Genomic_DNA"/>
</dbReference>
<comment type="subcellular location">
    <subcellularLocation>
        <location evidence="1">Membrane</location>
        <topology evidence="1">Multi-pass membrane protein</topology>
    </subcellularLocation>
</comment>
<keyword evidence="4 6" id="KW-0472">Membrane</keyword>
<dbReference type="PANTHER" id="PTHR23501:SF198">
    <property type="entry name" value="AZOLE RESISTANCE PROTEIN 1-RELATED"/>
    <property type="match status" value="1"/>
</dbReference>
<sequence length="561" mass="60022">MSLSPSQKTLNTSKSSSEKKATPSVEIVVESSVPANDIDPEDEVTGVRLYLIHTIICLCTFLVGLNFLLIKTKDFNLLATAIPRITTQFHSLDDVGWYGAAFSIALCSCQPLAGKIYILFPKKLAYILFVSIFEIGNLVCATAPTSAALIAGRVVSGIGASGVFAGGFAILTTIVPLHKRPIYMGTISSTFALASIVGPVISGSLTEHVSWRWCFYINPPCGAFAVALLSFLFRVKTVSTERAPLIEKLKGLDGVGFVLFSGSTTMLLLALQLGGGSYPWNSSTIVGLFVGFPITLAVFCWWQLRLQDTAMIPPRIFKSNRNPSLLFVSSILMSGPFEVIVFWLPIWFQAILEISPEQSGIRFLPTVIADALTRIIGSGINLFILLGFALVSLGPGLITTIHPGISNGHLIGYQILGGIGYSLCSSLNHIGMQASLPQELIPLGATILLFGVSMSGAVFLAIGQAVFESRLTGNLGRVVPETVVEKVLSTGATGLKSVVDAENLPVVLQAYSESITQVFYIAAAAPVIGFMVLLGARWTRLKKKDAKEETEKHSDDAVASV</sequence>
<evidence type="ECO:0000313" key="8">
    <source>
        <dbReference type="EMBL" id="CAG8960295.1"/>
    </source>
</evidence>
<feature type="transmembrane region" description="Helical" evidence="6">
    <location>
        <begin position="182"/>
        <end position="201"/>
    </location>
</feature>
<evidence type="ECO:0000313" key="9">
    <source>
        <dbReference type="Proteomes" id="UP000696280"/>
    </source>
</evidence>
<keyword evidence="2 6" id="KW-0812">Transmembrane</keyword>
<evidence type="ECO:0000256" key="4">
    <source>
        <dbReference type="ARBA" id="ARBA00023136"/>
    </source>
</evidence>
<comment type="caution">
    <text evidence="8">The sequence shown here is derived from an EMBL/GenBank/DDBJ whole genome shotgun (WGS) entry which is preliminary data.</text>
</comment>
<dbReference type="InterPro" id="IPR011701">
    <property type="entry name" value="MFS"/>
</dbReference>
<feature type="transmembrane region" description="Helical" evidence="6">
    <location>
        <begin position="254"/>
        <end position="273"/>
    </location>
</feature>
<evidence type="ECO:0000256" key="5">
    <source>
        <dbReference type="SAM" id="MobiDB-lite"/>
    </source>
</evidence>
<accession>A0A9N9L4R0</accession>
<dbReference type="PROSITE" id="PS50850">
    <property type="entry name" value="MFS"/>
    <property type="match status" value="1"/>
</dbReference>
<dbReference type="OrthoDB" id="10021397at2759"/>
<keyword evidence="9" id="KW-1185">Reference proteome</keyword>
<feature type="transmembrane region" description="Helical" evidence="6">
    <location>
        <begin position="383"/>
        <end position="405"/>
    </location>
</feature>
<dbReference type="Proteomes" id="UP000696280">
    <property type="component" value="Unassembled WGS sequence"/>
</dbReference>
<proteinExistence type="predicted"/>
<dbReference type="Gene3D" id="1.20.1250.20">
    <property type="entry name" value="MFS general substrate transporter like domains"/>
    <property type="match status" value="1"/>
</dbReference>
<evidence type="ECO:0000256" key="3">
    <source>
        <dbReference type="ARBA" id="ARBA00022989"/>
    </source>
</evidence>